<name>A0A1I4W3P1_9PROT</name>
<gene>
    <name evidence="3" type="ORF">SAMN05421863_10984</name>
</gene>
<evidence type="ECO:0000256" key="1">
    <source>
        <dbReference type="SAM" id="MobiDB-lite"/>
    </source>
</evidence>
<evidence type="ECO:0000256" key="2">
    <source>
        <dbReference type="SAM" id="Phobius"/>
    </source>
</evidence>
<evidence type="ECO:0000313" key="4">
    <source>
        <dbReference type="Proteomes" id="UP000183287"/>
    </source>
</evidence>
<dbReference type="AlphaFoldDB" id="A0A1I4W3P1"/>
<organism evidence="3 4">
    <name type="scientific">Nitrosomonas communis</name>
    <dbReference type="NCBI Taxonomy" id="44574"/>
    <lineage>
        <taxon>Bacteria</taxon>
        <taxon>Pseudomonadati</taxon>
        <taxon>Pseudomonadota</taxon>
        <taxon>Betaproteobacteria</taxon>
        <taxon>Nitrosomonadales</taxon>
        <taxon>Nitrosomonadaceae</taxon>
        <taxon>Nitrosomonas</taxon>
    </lineage>
</organism>
<protein>
    <submittedName>
        <fullName evidence="3">Membrane-anchored ribosome-binding protein, inhibits growth in stationary phase, ElaB/YqjD/DUF883 family</fullName>
    </submittedName>
</protein>
<proteinExistence type="predicted"/>
<evidence type="ECO:0000313" key="3">
    <source>
        <dbReference type="EMBL" id="SFN08121.1"/>
    </source>
</evidence>
<keyword evidence="2" id="KW-0812">Transmembrane</keyword>
<feature type="region of interest" description="Disordered" evidence="1">
    <location>
        <begin position="1"/>
        <end position="27"/>
    </location>
</feature>
<keyword evidence="2" id="KW-0472">Membrane</keyword>
<reference evidence="4" key="1">
    <citation type="submission" date="2016-10" db="EMBL/GenBank/DDBJ databases">
        <authorList>
            <person name="Varghese N."/>
            <person name="Submissions S."/>
        </authorList>
    </citation>
    <scope>NUCLEOTIDE SEQUENCE [LARGE SCALE GENOMIC DNA]</scope>
    <source>
        <strain evidence="4">Nm44</strain>
    </source>
</reference>
<accession>A0A1I4W3P1</accession>
<sequence length="117" mass="12676">MANTGDSNKEIASKEEQTKATAGNYRDVDSKEIDELKTEFAVLRDDLGSLVTSLKNLVGKQSEKVVGLAEDAKEIVRTQAKATGENAEKYIKERPLTSTLVAFGSGFVVGLLLSNKR</sequence>
<keyword evidence="2" id="KW-1133">Transmembrane helix</keyword>
<keyword evidence="4" id="KW-1185">Reference proteome</keyword>
<feature type="compositionally biased region" description="Basic and acidic residues" evidence="1">
    <location>
        <begin position="7"/>
        <end position="18"/>
    </location>
</feature>
<feature type="transmembrane region" description="Helical" evidence="2">
    <location>
        <begin position="96"/>
        <end position="114"/>
    </location>
</feature>
<dbReference type="EMBL" id="FOUB01000098">
    <property type="protein sequence ID" value="SFN08121.1"/>
    <property type="molecule type" value="Genomic_DNA"/>
</dbReference>
<dbReference type="Proteomes" id="UP000183287">
    <property type="component" value="Unassembled WGS sequence"/>
</dbReference>
<dbReference type="RefSeq" id="WP_074907119.1">
    <property type="nucleotide sequence ID" value="NZ_FOUB01000098.1"/>
</dbReference>